<gene>
    <name evidence="2" type="ORF">GDO81_002825</name>
</gene>
<dbReference type="EMBL" id="WNYA01000001">
    <property type="protein sequence ID" value="KAG8598988.1"/>
    <property type="molecule type" value="Genomic_DNA"/>
</dbReference>
<accession>A0AAV7DSN3</accession>
<evidence type="ECO:0000313" key="2">
    <source>
        <dbReference type="EMBL" id="KAG8598988.1"/>
    </source>
</evidence>
<keyword evidence="1" id="KW-1133">Transmembrane helix</keyword>
<evidence type="ECO:0000256" key="1">
    <source>
        <dbReference type="SAM" id="Phobius"/>
    </source>
</evidence>
<feature type="transmembrane region" description="Helical" evidence="1">
    <location>
        <begin position="57"/>
        <end position="80"/>
    </location>
</feature>
<reference evidence="2" key="1">
    <citation type="thesis" date="2020" institute="ProQuest LLC" country="789 East Eisenhower Parkway, Ann Arbor, MI, USA">
        <title>Comparative Genomics and Chromosome Evolution.</title>
        <authorList>
            <person name="Mudd A.B."/>
        </authorList>
    </citation>
    <scope>NUCLEOTIDE SEQUENCE</scope>
    <source>
        <strain evidence="2">237g6f4</strain>
        <tissue evidence="2">Blood</tissue>
    </source>
</reference>
<dbReference type="AlphaFoldDB" id="A0AAV7DSN3"/>
<keyword evidence="3" id="KW-1185">Reference proteome</keyword>
<proteinExistence type="predicted"/>
<comment type="caution">
    <text evidence="2">The sequence shown here is derived from an EMBL/GenBank/DDBJ whole genome shotgun (WGS) entry which is preliminary data.</text>
</comment>
<evidence type="ECO:0000313" key="3">
    <source>
        <dbReference type="Proteomes" id="UP000824782"/>
    </source>
</evidence>
<keyword evidence="1" id="KW-0472">Membrane</keyword>
<dbReference type="Proteomes" id="UP000824782">
    <property type="component" value="Unassembled WGS sequence"/>
</dbReference>
<keyword evidence="1" id="KW-0812">Transmembrane</keyword>
<sequence length="87" mass="10050">MQTVRDHLLYDQLLEKGLVPGWDFIYTVNAEIDCTEVSQRIILCLFIARYKVGIGSFLYISWSPFILVGWIVCPFSFYLYGTTTRGS</sequence>
<organism evidence="2 3">
    <name type="scientific">Engystomops pustulosus</name>
    <name type="common">Tungara frog</name>
    <name type="synonym">Physalaemus pustulosus</name>
    <dbReference type="NCBI Taxonomy" id="76066"/>
    <lineage>
        <taxon>Eukaryota</taxon>
        <taxon>Metazoa</taxon>
        <taxon>Chordata</taxon>
        <taxon>Craniata</taxon>
        <taxon>Vertebrata</taxon>
        <taxon>Euteleostomi</taxon>
        <taxon>Amphibia</taxon>
        <taxon>Batrachia</taxon>
        <taxon>Anura</taxon>
        <taxon>Neobatrachia</taxon>
        <taxon>Hyloidea</taxon>
        <taxon>Leptodactylidae</taxon>
        <taxon>Leiuperinae</taxon>
        <taxon>Engystomops</taxon>
    </lineage>
</organism>
<name>A0AAV7DSN3_ENGPU</name>
<protein>
    <submittedName>
        <fullName evidence="2">Uncharacterized protein</fullName>
    </submittedName>
</protein>